<proteinExistence type="predicted"/>
<feature type="non-terminal residue" evidence="2">
    <location>
        <position position="1"/>
    </location>
</feature>
<name>A0A6J4IN42_9ACTN</name>
<gene>
    <name evidence="2" type="ORF">AVDCRST_MAG52-2377</name>
</gene>
<feature type="region of interest" description="Disordered" evidence="1">
    <location>
        <begin position="14"/>
        <end position="160"/>
    </location>
</feature>
<feature type="non-terminal residue" evidence="2">
    <location>
        <position position="160"/>
    </location>
</feature>
<dbReference type="EMBL" id="CADCTN010000174">
    <property type="protein sequence ID" value="CAA9257182.1"/>
    <property type="molecule type" value="Genomic_DNA"/>
</dbReference>
<feature type="compositionally biased region" description="Basic residues" evidence="1">
    <location>
        <begin position="43"/>
        <end position="54"/>
    </location>
</feature>
<reference evidence="2" key="1">
    <citation type="submission" date="2020-02" db="EMBL/GenBank/DDBJ databases">
        <authorList>
            <person name="Meier V. D."/>
        </authorList>
    </citation>
    <scope>NUCLEOTIDE SEQUENCE</scope>
    <source>
        <strain evidence="2">AVDCRST_MAG52</strain>
    </source>
</reference>
<evidence type="ECO:0000313" key="2">
    <source>
        <dbReference type="EMBL" id="CAA9257182.1"/>
    </source>
</evidence>
<organism evidence="2">
    <name type="scientific">uncultured Blastococcus sp</name>
    <dbReference type="NCBI Taxonomy" id="217144"/>
    <lineage>
        <taxon>Bacteria</taxon>
        <taxon>Bacillati</taxon>
        <taxon>Actinomycetota</taxon>
        <taxon>Actinomycetes</taxon>
        <taxon>Geodermatophilales</taxon>
        <taxon>Geodermatophilaceae</taxon>
        <taxon>Blastococcus</taxon>
        <taxon>environmental samples</taxon>
    </lineage>
</organism>
<accession>A0A6J4IN42</accession>
<protein>
    <submittedName>
        <fullName evidence="2">Uncharacterized protein</fullName>
    </submittedName>
</protein>
<feature type="compositionally biased region" description="Basic residues" evidence="1">
    <location>
        <begin position="80"/>
        <end position="99"/>
    </location>
</feature>
<evidence type="ECO:0000256" key="1">
    <source>
        <dbReference type="SAM" id="MobiDB-lite"/>
    </source>
</evidence>
<dbReference type="AlphaFoldDB" id="A0A6J4IN42"/>
<feature type="compositionally biased region" description="Low complexity" evidence="1">
    <location>
        <begin position="103"/>
        <end position="118"/>
    </location>
</feature>
<sequence length="160" mass="17461">GGLRRARGILAGVLGGGRGARGLPRARPGAARRRRPGAAVDRGRRRGARRRRGRLPVGQARLDGPCRRRRALRRAGDRPVRRHRRRPPAGRRLRRRRGRAGAGRRLVAAEGADRAAAQADRRAHRPGADPRSRAAVRGPRGKAHRHPCPAVGNRRDTGAV</sequence>